<evidence type="ECO:0000256" key="3">
    <source>
        <dbReference type="SAM" id="Coils"/>
    </source>
</evidence>
<dbReference type="PANTHER" id="PTHR31625">
    <property type="match status" value="1"/>
</dbReference>
<keyword evidence="3" id="KW-0175">Coiled coil</keyword>
<name>A0ABQ7Y0Y3_BRANA</name>
<protein>
    <submittedName>
        <fullName evidence="4">Uncharacterized protein</fullName>
    </submittedName>
</protein>
<gene>
    <name evidence="4" type="ORF">HID58_079076</name>
</gene>
<dbReference type="Gene3D" id="3.40.50.300">
    <property type="entry name" value="P-loop containing nucleotide triphosphate hydrolases"/>
    <property type="match status" value="1"/>
</dbReference>
<dbReference type="InterPro" id="IPR051504">
    <property type="entry name" value="Plant_metabolite_acyltrans"/>
</dbReference>
<feature type="coiled-coil region" evidence="3">
    <location>
        <begin position="43"/>
        <end position="70"/>
    </location>
</feature>
<dbReference type="EMBL" id="JAGKQM010000018">
    <property type="protein sequence ID" value="KAH0861865.1"/>
    <property type="molecule type" value="Genomic_DNA"/>
</dbReference>
<keyword evidence="2" id="KW-0012">Acyltransferase</keyword>
<comment type="caution">
    <text evidence="4">The sequence shown here is derived from an EMBL/GenBank/DDBJ whole genome shotgun (WGS) entry which is preliminary data.</text>
</comment>
<dbReference type="CDD" id="cd00267">
    <property type="entry name" value="ABC_ATPase"/>
    <property type="match status" value="1"/>
</dbReference>
<sequence length="937" mass="105590">MDLIVKTCVSVVSDRTVDGKRNGVKLVPKAEKKRSRRRGCEVSFNCLRRINELEEMRQRLEARKMLVEKTLVIACKVTEQDVKTKEDSLSAEMRSLLVGGTTLSIAKNKLQTSHISPSKGTVPSTTLPLTFFDAPWLTLPLGESLFFFSYQNSTECFLKDYLPNLKQSLSVTLQHFFPYAGNLITPPRPDPPFLRYNDGQDSLLFTVAESLGTDFNLLITDSPKDIKVLHDFLPKLPPPHVSPEGIQTRPVMVIQITIFPGRGVCIGNTSTHVAGDGVTFTHFMKYWMSLTKSNCKDPATLLLPSPPIHSCRNIIKDPGQVTAGHLERFWSQNSGKHGSHHTPENMVRATFTINRNQIDNLKSLVTDQSENQSPVSTFVVTLAFTWVNLIKTLVGEAEDKDEQVFNLMINVDCRNRLKLTEPIPTTYFGNCMAPGIVSVKKRDLLGEKGVLAASDAITWRIKDMLSSDLLKTAPSWGQGVRKWVMSSHPTSIAGAPKLGLYDMDFGLGKPCKMEMVHIETGGSIAFSESRDGSNGVDIGLALEKKKMDTFVSVWQQGIKKFNKSHPVRREKLIVILDINLQWRMHKVLLLDEVTVDLDVVARMNLLEFFEEECDQRGATIVYATHIFDVLETWATHLAYIQNGELNRSSKMADINEKKTSPNLLSVVESWLCSETKLVKKKKEHVAPWKPSPFDNSPFRRLNGRELEGITYAEIGILHHHIYKQTEQLRMKRNFEMQNAESLQSEFDRLWILNERMHGRELEGMTSSDLASLHVKISCALVALMDQTSGPRMEQMARQPQKFLCHDNKDPISRLAERQRCSSTPLQFDFFLFQESLEDSTTERRAAKPDVEPIVNDANRDKSCALSRSYFTGQAETLHKRSGASVAAIVVSENEAQYRYSSASMHEELNDEQLSLLVMQTNAARAAIEAEQNQCANN</sequence>
<dbReference type="InterPro" id="IPR027417">
    <property type="entry name" value="P-loop_NTPase"/>
</dbReference>
<dbReference type="InterPro" id="IPR023213">
    <property type="entry name" value="CAT-like_dom_sf"/>
</dbReference>
<dbReference type="Proteomes" id="UP000824890">
    <property type="component" value="Unassembled WGS sequence"/>
</dbReference>
<keyword evidence="1" id="KW-0808">Transferase</keyword>
<dbReference type="Gene3D" id="3.30.559.10">
    <property type="entry name" value="Chloramphenicol acetyltransferase-like domain"/>
    <property type="match status" value="2"/>
</dbReference>
<organism evidence="4 5">
    <name type="scientific">Brassica napus</name>
    <name type="common">Rape</name>
    <dbReference type="NCBI Taxonomy" id="3708"/>
    <lineage>
        <taxon>Eukaryota</taxon>
        <taxon>Viridiplantae</taxon>
        <taxon>Streptophyta</taxon>
        <taxon>Embryophyta</taxon>
        <taxon>Tracheophyta</taxon>
        <taxon>Spermatophyta</taxon>
        <taxon>Magnoliopsida</taxon>
        <taxon>eudicotyledons</taxon>
        <taxon>Gunneridae</taxon>
        <taxon>Pentapetalae</taxon>
        <taxon>rosids</taxon>
        <taxon>malvids</taxon>
        <taxon>Brassicales</taxon>
        <taxon>Brassicaceae</taxon>
        <taxon>Brassiceae</taxon>
        <taxon>Brassica</taxon>
    </lineage>
</organism>
<evidence type="ECO:0000313" key="5">
    <source>
        <dbReference type="Proteomes" id="UP000824890"/>
    </source>
</evidence>
<evidence type="ECO:0000256" key="1">
    <source>
        <dbReference type="ARBA" id="ARBA00022679"/>
    </source>
</evidence>
<keyword evidence="5" id="KW-1185">Reference proteome</keyword>
<reference evidence="4 5" key="1">
    <citation type="submission" date="2021-05" db="EMBL/GenBank/DDBJ databases">
        <title>Genome Assembly of Synthetic Allotetraploid Brassica napus Reveals Homoeologous Exchanges between Subgenomes.</title>
        <authorList>
            <person name="Davis J.T."/>
        </authorList>
    </citation>
    <scope>NUCLEOTIDE SEQUENCE [LARGE SCALE GENOMIC DNA]</scope>
    <source>
        <strain evidence="5">cv. Da-Ae</strain>
        <tissue evidence="4">Seedling</tissue>
    </source>
</reference>
<dbReference type="SUPFAM" id="SSF52540">
    <property type="entry name" value="P-loop containing nucleoside triphosphate hydrolases"/>
    <property type="match status" value="1"/>
</dbReference>
<evidence type="ECO:0000313" key="4">
    <source>
        <dbReference type="EMBL" id="KAH0861865.1"/>
    </source>
</evidence>
<proteinExistence type="predicted"/>
<dbReference type="Pfam" id="PF02458">
    <property type="entry name" value="Transferase"/>
    <property type="match status" value="1"/>
</dbReference>
<accession>A0ABQ7Y0Y3</accession>
<evidence type="ECO:0000256" key="2">
    <source>
        <dbReference type="ARBA" id="ARBA00023315"/>
    </source>
</evidence>